<protein>
    <submittedName>
        <fullName evidence="2">Uncharacterized protein</fullName>
    </submittedName>
</protein>
<reference evidence="3" key="1">
    <citation type="submission" date="2018-06" db="EMBL/GenBank/DDBJ databases">
        <authorList>
            <person name="Feng T."/>
            <person name="Jeon C.O."/>
        </authorList>
    </citation>
    <scope>NUCLEOTIDE SEQUENCE [LARGE SCALE GENOMIC DNA]</scope>
    <source>
        <strain evidence="3">S23</strain>
    </source>
</reference>
<feature type="compositionally biased region" description="Basic residues" evidence="1">
    <location>
        <begin position="27"/>
        <end position="47"/>
    </location>
</feature>
<feature type="compositionally biased region" description="Basic and acidic residues" evidence="1">
    <location>
        <begin position="54"/>
        <end position="66"/>
    </location>
</feature>
<evidence type="ECO:0000313" key="2">
    <source>
        <dbReference type="EMBL" id="RDJ97874.1"/>
    </source>
</evidence>
<dbReference type="AlphaFoldDB" id="A0A370MX04"/>
<feature type="region of interest" description="Disordered" evidence="1">
    <location>
        <begin position="26"/>
        <end position="66"/>
    </location>
</feature>
<keyword evidence="3" id="KW-1185">Reference proteome</keyword>
<dbReference type="Proteomes" id="UP000255165">
    <property type="component" value="Unassembled WGS sequence"/>
</dbReference>
<accession>A0A370MX04</accession>
<dbReference type="EMBL" id="QKWJ01000169">
    <property type="protein sequence ID" value="RDJ97874.1"/>
    <property type="molecule type" value="Genomic_DNA"/>
</dbReference>
<gene>
    <name evidence="2" type="ORF">DN412_41835</name>
</gene>
<comment type="caution">
    <text evidence="2">The sequence shown here is derived from an EMBL/GenBank/DDBJ whole genome shotgun (WGS) entry which is preliminary data.</text>
</comment>
<name>A0A370MX04_9BURK</name>
<proteinExistence type="predicted"/>
<evidence type="ECO:0000313" key="3">
    <source>
        <dbReference type="Proteomes" id="UP000255165"/>
    </source>
</evidence>
<evidence type="ECO:0000256" key="1">
    <source>
        <dbReference type="SAM" id="MobiDB-lite"/>
    </source>
</evidence>
<sequence>MPRENGDYLSSIFIADEAGAKPVARASVRHRGIRQRSRVRRAVKRLSRQNAVGDRSKPPLESIEMR</sequence>
<organism evidence="2 3">
    <name type="scientific">Cupriavidus lacunae</name>
    <dbReference type="NCBI Taxonomy" id="2666307"/>
    <lineage>
        <taxon>Bacteria</taxon>
        <taxon>Pseudomonadati</taxon>
        <taxon>Pseudomonadota</taxon>
        <taxon>Betaproteobacteria</taxon>
        <taxon>Burkholderiales</taxon>
        <taxon>Burkholderiaceae</taxon>
        <taxon>Cupriavidus</taxon>
    </lineage>
</organism>